<dbReference type="EMBL" id="CAFAAD010000096">
    <property type="protein sequence ID" value="CAB4796949.1"/>
    <property type="molecule type" value="Genomic_DNA"/>
</dbReference>
<gene>
    <name evidence="2" type="ORF">UFOPK2969_01238</name>
</gene>
<reference evidence="2" key="1">
    <citation type="submission" date="2020-05" db="EMBL/GenBank/DDBJ databases">
        <authorList>
            <person name="Chiriac C."/>
            <person name="Salcher M."/>
            <person name="Ghai R."/>
            <person name="Kavagutti S V."/>
        </authorList>
    </citation>
    <scope>NUCLEOTIDE SEQUENCE</scope>
</reference>
<evidence type="ECO:0000313" key="2">
    <source>
        <dbReference type="EMBL" id="CAB4796949.1"/>
    </source>
</evidence>
<name>A0A6J6XKD3_9ZZZZ</name>
<feature type="region of interest" description="Disordered" evidence="1">
    <location>
        <begin position="1"/>
        <end position="26"/>
    </location>
</feature>
<dbReference type="AlphaFoldDB" id="A0A6J6XKD3"/>
<protein>
    <submittedName>
        <fullName evidence="2">Unannotated protein</fullName>
    </submittedName>
</protein>
<proteinExistence type="predicted"/>
<accession>A0A6J6XKD3</accession>
<evidence type="ECO:0000256" key="1">
    <source>
        <dbReference type="SAM" id="MobiDB-lite"/>
    </source>
</evidence>
<organism evidence="2">
    <name type="scientific">freshwater metagenome</name>
    <dbReference type="NCBI Taxonomy" id="449393"/>
    <lineage>
        <taxon>unclassified sequences</taxon>
        <taxon>metagenomes</taxon>
        <taxon>ecological metagenomes</taxon>
    </lineage>
</organism>
<sequence>MHMQRTGAPAYVSAPRSRGNAGNAAHLRGILASRGPKSVPDPGEEYLRLVGSTDSWSILSEKEYVSEKCSSSTAGTHRNFCIGNLRTDACTTKLLHSANHTLEQLN</sequence>